<dbReference type="GO" id="GO:0000139">
    <property type="term" value="C:Golgi membrane"/>
    <property type="evidence" value="ECO:0007669"/>
    <property type="project" value="UniProtKB-SubCell"/>
</dbReference>
<dbReference type="Pfam" id="PF10392">
    <property type="entry name" value="COG5_N"/>
    <property type="match status" value="1"/>
</dbReference>
<feature type="region of interest" description="Disordered" evidence="5">
    <location>
        <begin position="308"/>
        <end position="339"/>
    </location>
</feature>
<dbReference type="InterPro" id="IPR048485">
    <property type="entry name" value="COG5_helical"/>
</dbReference>
<accession>A0A3M7HTI2</accession>
<evidence type="ECO:0000256" key="4">
    <source>
        <dbReference type="ARBA" id="ARBA00023136"/>
    </source>
</evidence>
<dbReference type="PANTHER" id="PTHR13228:SF3">
    <property type="entry name" value="CONSERVED OLIGOMERIC GOLGI COMPLEX SUBUNIT 5"/>
    <property type="match status" value="1"/>
</dbReference>
<evidence type="ECO:0000259" key="7">
    <source>
        <dbReference type="Pfam" id="PF20649"/>
    </source>
</evidence>
<feature type="region of interest" description="Disordered" evidence="5">
    <location>
        <begin position="1"/>
        <end position="60"/>
    </location>
</feature>
<dbReference type="InterPro" id="IPR049176">
    <property type="entry name" value="COG5_N"/>
</dbReference>
<protein>
    <recommendedName>
        <fullName evidence="2">Conserved oligomeric Golgi complex subunit 5</fullName>
    </recommendedName>
</protein>
<keyword evidence="4" id="KW-0472">Membrane</keyword>
<dbReference type="EMBL" id="QWIQ01000018">
    <property type="protein sequence ID" value="RMZ16529.1"/>
    <property type="molecule type" value="Genomic_DNA"/>
</dbReference>
<feature type="domain" description="Conserved oligomeric Golgi complex subunit 5 helical" evidence="7">
    <location>
        <begin position="342"/>
        <end position="515"/>
    </location>
</feature>
<dbReference type="InterPro" id="IPR019465">
    <property type="entry name" value="Cog5"/>
</dbReference>
<gene>
    <name evidence="8" type="ORF">D0862_01251</name>
</gene>
<evidence type="ECO:0000256" key="2">
    <source>
        <dbReference type="ARBA" id="ARBA00020974"/>
    </source>
</evidence>
<feature type="compositionally biased region" description="Low complexity" evidence="5">
    <location>
        <begin position="316"/>
        <end position="325"/>
    </location>
</feature>
<dbReference type="Pfam" id="PF20649">
    <property type="entry name" value="COG5_C"/>
    <property type="match status" value="1"/>
</dbReference>
<sequence length="569" mass="59448">MSPKTSYIPPFHPSSPNALPPQSSTCLSPPSPTTMSAPTDPLSSTAAGASDSDANPNPNTTSSYIDYAALTTPSFSAPIHANRLVLSTNLPSDPPPLDLSTPLSRVLFDAQEIDSHLDTLTTAHALPLVEHAALRRDASRRLLDHVEEQVRGLTESYERLERDIRLRYGNAEMVRVAAERMLATLRLGRGVQRCVNLGRQVEGLIGEVEGRGGEGRKGIGGGGGGGATAAAGAADCRALVPVAHALLGLRGLFAATGRGEEGEGLGRVAVCNTLRAEIVGPAERTAVDRAKQVVGGFSMSSLLASSSAGGQGGAGQQQQQQSQQGLGSGGGGGGGQTYAQTEDMKTRATSALQTLYLLSPTKKGMTLATFEPTLLIQALQNYLNTALTSSVAALARALATLPTLDRTLLEISARCQNIVALESLLSTIKPPHHPLLISTSSSKPTTDQSQQQQPNETLLDPLLRHLDTSSLPSYFWRSMAGQLSSRVQDILARGGVSARTLRTNRDRVRDSLRECVDRGTRIPSGSVGILLAKGSTSGGGAGAGAGKVGNWEREAAVMVGAVVGPLMQR</sequence>
<reference evidence="8 9" key="1">
    <citation type="journal article" date="2018" name="BMC Genomics">
        <title>Genomic evidence for intraspecific hybridization in a clonal and extremely halotolerant yeast.</title>
        <authorList>
            <person name="Gostincar C."/>
            <person name="Stajich J.E."/>
            <person name="Zupancic J."/>
            <person name="Zalar P."/>
            <person name="Gunde-Cimerman N."/>
        </authorList>
    </citation>
    <scope>NUCLEOTIDE SEQUENCE [LARGE SCALE GENOMIC DNA]</scope>
    <source>
        <strain evidence="8 9">EXF-171</strain>
    </source>
</reference>
<dbReference type="PANTHER" id="PTHR13228">
    <property type="entry name" value="CONSERVED OLIGOMERIC GOLGI COMPLEX COMPONENT 5"/>
    <property type="match status" value="1"/>
</dbReference>
<keyword evidence="3" id="KW-0333">Golgi apparatus</keyword>
<evidence type="ECO:0000256" key="1">
    <source>
        <dbReference type="ARBA" id="ARBA00004395"/>
    </source>
</evidence>
<feature type="compositionally biased region" description="Polar residues" evidence="5">
    <location>
        <begin position="437"/>
        <end position="454"/>
    </location>
</feature>
<dbReference type="Proteomes" id="UP000281468">
    <property type="component" value="Unassembled WGS sequence"/>
</dbReference>
<dbReference type="VEuPathDB" id="FungiDB:BTJ68_00019"/>
<organism evidence="8 9">
    <name type="scientific">Hortaea werneckii</name>
    <name type="common">Black yeast</name>
    <name type="synonym">Cladosporium werneckii</name>
    <dbReference type="NCBI Taxonomy" id="91943"/>
    <lineage>
        <taxon>Eukaryota</taxon>
        <taxon>Fungi</taxon>
        <taxon>Dikarya</taxon>
        <taxon>Ascomycota</taxon>
        <taxon>Pezizomycotina</taxon>
        <taxon>Dothideomycetes</taxon>
        <taxon>Dothideomycetidae</taxon>
        <taxon>Mycosphaerellales</taxon>
        <taxon>Teratosphaeriaceae</taxon>
        <taxon>Hortaea</taxon>
    </lineage>
</organism>
<evidence type="ECO:0000313" key="9">
    <source>
        <dbReference type="Proteomes" id="UP000281468"/>
    </source>
</evidence>
<comment type="subcellular location">
    <subcellularLocation>
        <location evidence="1">Golgi apparatus membrane</location>
        <topology evidence="1">Peripheral membrane protein</topology>
    </subcellularLocation>
</comment>
<dbReference type="GO" id="GO:0006891">
    <property type="term" value="P:intra-Golgi vesicle-mediated transport"/>
    <property type="evidence" value="ECO:0007669"/>
    <property type="project" value="InterPro"/>
</dbReference>
<comment type="caution">
    <text evidence="8">The sequence shown here is derived from an EMBL/GenBank/DDBJ whole genome shotgun (WGS) entry which is preliminary data.</text>
</comment>
<evidence type="ECO:0000256" key="5">
    <source>
        <dbReference type="SAM" id="MobiDB-lite"/>
    </source>
</evidence>
<feature type="compositionally biased region" description="Low complexity" evidence="5">
    <location>
        <begin position="20"/>
        <end position="54"/>
    </location>
</feature>
<dbReference type="GO" id="GO:0017119">
    <property type="term" value="C:Golgi transport complex"/>
    <property type="evidence" value="ECO:0007669"/>
    <property type="project" value="InterPro"/>
</dbReference>
<evidence type="ECO:0000256" key="3">
    <source>
        <dbReference type="ARBA" id="ARBA00023034"/>
    </source>
</evidence>
<feature type="region of interest" description="Disordered" evidence="5">
    <location>
        <begin position="435"/>
        <end position="454"/>
    </location>
</feature>
<evidence type="ECO:0000259" key="6">
    <source>
        <dbReference type="Pfam" id="PF10392"/>
    </source>
</evidence>
<name>A0A3M7HTI2_HORWE</name>
<dbReference type="AlphaFoldDB" id="A0A3M7HTI2"/>
<feature type="domain" description="Conserved oligomeric Golgi complex subunit 5 N-terminal" evidence="6">
    <location>
        <begin position="71"/>
        <end position="201"/>
    </location>
</feature>
<evidence type="ECO:0000313" key="8">
    <source>
        <dbReference type="EMBL" id="RMZ16529.1"/>
    </source>
</evidence>
<proteinExistence type="predicted"/>
<feature type="compositionally biased region" description="Gly residues" evidence="5">
    <location>
        <begin position="326"/>
        <end position="336"/>
    </location>
</feature>